<evidence type="ECO:0000256" key="1">
    <source>
        <dbReference type="ARBA" id="ARBA00008751"/>
    </source>
</evidence>
<dbReference type="Proteomes" id="UP000245060">
    <property type="component" value="Unassembled WGS sequence"/>
</dbReference>
<reference evidence="13" key="2">
    <citation type="submission" date="2018-04" db="EMBL/GenBank/DDBJ databases">
        <title>Draft genome sequence of Mycobacterium montefiorense isolated from Japanese black salamander.</title>
        <authorList>
            <person name="Fukano H."/>
            <person name="Yoshida M."/>
            <person name="Shimizu A."/>
            <person name="Iwao H."/>
            <person name="Kurata O."/>
            <person name="Katayama Y."/>
            <person name="Omatsu T."/>
            <person name="Mizutani T."/>
            <person name="Wada S."/>
            <person name="Hoshino Y."/>
        </authorList>
    </citation>
    <scope>NUCLEOTIDE SEQUENCE [LARGE SCALE GENOMIC DNA]</scope>
    <source>
        <strain evidence="13">BS</strain>
    </source>
</reference>
<dbReference type="EMBL" id="BFCH01000009">
    <property type="protein sequence ID" value="GBG36996.1"/>
    <property type="molecule type" value="Genomic_DNA"/>
</dbReference>
<dbReference type="InterPro" id="IPR001663">
    <property type="entry name" value="Rng_hydr_dOase-A"/>
</dbReference>
<evidence type="ECO:0000256" key="6">
    <source>
        <dbReference type="ARBA" id="ARBA00023004"/>
    </source>
</evidence>
<dbReference type="GO" id="GO:0051537">
    <property type="term" value="F:2 iron, 2 sulfur cluster binding"/>
    <property type="evidence" value="ECO:0007669"/>
    <property type="project" value="UniProtKB-KW"/>
</dbReference>
<keyword evidence="2" id="KW-0001">2Fe-2S</keyword>
<dbReference type="Pfam" id="PF00848">
    <property type="entry name" value="Ring_hydroxyl_A"/>
    <property type="match status" value="1"/>
</dbReference>
<reference evidence="12" key="4">
    <citation type="submission" date="2022-04" db="EMBL/GenBank/DDBJ databases">
        <authorList>
            <person name="Komine T."/>
            <person name="Fukano H."/>
            <person name="Wada S."/>
        </authorList>
    </citation>
    <scope>NUCLEOTIDE SEQUENCE</scope>
    <source>
        <strain evidence="12">NJB18185</strain>
    </source>
</reference>
<feature type="domain" description="Rieske" evidence="10">
    <location>
        <begin position="1"/>
        <end position="101"/>
    </location>
</feature>
<proteinExistence type="inferred from homology"/>
<gene>
    <name evidence="11" type="ORF">MmonteBS_13680</name>
    <name evidence="12" type="ORF">NJB18185_22810</name>
</gene>
<dbReference type="PROSITE" id="PS51296">
    <property type="entry name" value="RIESKE"/>
    <property type="match status" value="1"/>
</dbReference>
<feature type="region of interest" description="Disordered" evidence="9">
    <location>
        <begin position="361"/>
        <end position="388"/>
    </location>
</feature>
<dbReference type="PANTHER" id="PTHR43756">
    <property type="entry name" value="CHOLINE MONOOXYGENASE, CHLOROPLASTIC"/>
    <property type="match status" value="1"/>
</dbReference>
<keyword evidence="6" id="KW-0408">Iron</keyword>
<evidence type="ECO:0000313" key="14">
    <source>
        <dbReference type="Proteomes" id="UP001139505"/>
    </source>
</evidence>
<evidence type="ECO:0000256" key="3">
    <source>
        <dbReference type="ARBA" id="ARBA00022723"/>
    </source>
</evidence>
<name>A0AA37PMI6_9MYCO</name>
<evidence type="ECO:0000256" key="7">
    <source>
        <dbReference type="ARBA" id="ARBA00023014"/>
    </source>
</evidence>
<accession>A0AA37PMI6</accession>
<reference evidence="11" key="1">
    <citation type="journal article" date="2018" name="Genome Announc.">
        <title>Draft Genome Sequence of Mycobacterium montefiorense Isolated from Japanese Black Salamander (Hynobius nigrescens).</title>
        <authorList>
            <person name="Fukano H."/>
            <person name="Yoshida M."/>
            <person name="Shimizu A."/>
            <person name="Iwao H."/>
            <person name="Katayama Y."/>
            <person name="Omatsu T."/>
            <person name="Mizutani T."/>
            <person name="Kurata O."/>
            <person name="Wada S."/>
            <person name="Hoshino Y."/>
        </authorList>
    </citation>
    <scope>NUCLEOTIDE SEQUENCE</scope>
    <source>
        <strain evidence="11">BS</strain>
    </source>
</reference>
<keyword evidence="4 12" id="KW-0223">Dioxygenase</keyword>
<dbReference type="InterPro" id="IPR036922">
    <property type="entry name" value="Rieske_2Fe-2S_sf"/>
</dbReference>
<sequence>MPHPNDFQTRRVGGREVIYSRDRHGQIRVMLNTCRHRGAEVCREPRGNRKVFTCFYHGWAYDDTGALISVPGDDAYSAGFRKADHGLCRPRCESYRGFTFVTYGPDAPELQTYLADARYVFDLVADQSLAGMQIVSGTHYYSMNANWKLLMENSCDGYHAFSVHQTYFEMMLSMGVTPGLAAEQGNGRAVSLGNGHAVIEGPELGMPIASEKILSAISQRRADFVARLGESHTKRMLNTSRNLIVFPNMAVIDLNFGIQVRTMFPTASDRTEITGWQLIPADVPADVLSYRLDNAMSFWGPAGLATPDDVEGLEQCQRGFSAVKEVQWSDVSRGMGAAEPTVVDELQMRAFWRQWNTALTGQPARPEGPRYDTSYLGVEQRSAASGVR</sequence>
<evidence type="ECO:0000313" key="12">
    <source>
        <dbReference type="EMBL" id="GKU72509.1"/>
    </source>
</evidence>
<reference evidence="12" key="3">
    <citation type="journal article" date="2022" name="Microbiol. Resour. Announc.">
        <title>Draft Genome Sequences of Eight Mycobacterium montefiorense Strains Isolated from Salamanders in Captivity.</title>
        <authorList>
            <person name="Komine T."/>
            <person name="Ihara H."/>
            <person name="Fukano H."/>
            <person name="Hoshino Y."/>
            <person name="Kurata O."/>
            <person name="Wada S."/>
        </authorList>
    </citation>
    <scope>NUCLEOTIDE SEQUENCE</scope>
    <source>
        <strain evidence="12">NJB18185</strain>
    </source>
</reference>
<evidence type="ECO:0000313" key="11">
    <source>
        <dbReference type="EMBL" id="GBG36996.1"/>
    </source>
</evidence>
<dbReference type="GO" id="GO:0051213">
    <property type="term" value="F:dioxygenase activity"/>
    <property type="evidence" value="ECO:0007669"/>
    <property type="project" value="UniProtKB-KW"/>
</dbReference>
<dbReference type="PROSITE" id="PS00570">
    <property type="entry name" value="RING_HYDROXYL_ALPHA"/>
    <property type="match status" value="1"/>
</dbReference>
<comment type="similarity">
    <text evidence="1">Belongs to the bacterial ring-hydroxylating dioxygenase alpha subunit family.</text>
</comment>
<dbReference type="Gene3D" id="3.90.380.10">
    <property type="entry name" value="Naphthalene 1,2-dioxygenase Alpha Subunit, Chain A, domain 1"/>
    <property type="match status" value="1"/>
</dbReference>
<keyword evidence="5" id="KW-0560">Oxidoreductase</keyword>
<dbReference type="SUPFAM" id="SSF50022">
    <property type="entry name" value="ISP domain"/>
    <property type="match status" value="1"/>
</dbReference>
<dbReference type="Pfam" id="PF00355">
    <property type="entry name" value="Rieske"/>
    <property type="match status" value="1"/>
</dbReference>
<keyword evidence="8" id="KW-0520">NAD</keyword>
<evidence type="ECO:0000313" key="13">
    <source>
        <dbReference type="Proteomes" id="UP000245060"/>
    </source>
</evidence>
<dbReference type="CDD" id="cd03469">
    <property type="entry name" value="Rieske_RO_Alpha_N"/>
    <property type="match status" value="1"/>
</dbReference>
<dbReference type="GO" id="GO:0004497">
    <property type="term" value="F:monooxygenase activity"/>
    <property type="evidence" value="ECO:0007669"/>
    <property type="project" value="UniProtKB-ARBA"/>
</dbReference>
<dbReference type="PANTHER" id="PTHR43756:SF1">
    <property type="entry name" value="3-PHENYLPROPIONATE_CINNAMIC ACID DIOXYGENASE SUBUNIT ALPHA"/>
    <property type="match status" value="1"/>
</dbReference>
<organism evidence="12 14">
    <name type="scientific">Mycobacterium montefiorense</name>
    <dbReference type="NCBI Taxonomy" id="154654"/>
    <lineage>
        <taxon>Bacteria</taxon>
        <taxon>Bacillati</taxon>
        <taxon>Actinomycetota</taxon>
        <taxon>Actinomycetes</taxon>
        <taxon>Mycobacteriales</taxon>
        <taxon>Mycobacteriaceae</taxon>
        <taxon>Mycobacterium</taxon>
        <taxon>Mycobacterium simiae complex</taxon>
    </lineage>
</organism>
<protein>
    <submittedName>
        <fullName evidence="12">Aromatic-ring-hydroxylating dioxygenase subunit alpha</fullName>
    </submittedName>
</protein>
<dbReference type="SUPFAM" id="SSF55961">
    <property type="entry name" value="Bet v1-like"/>
    <property type="match status" value="1"/>
</dbReference>
<dbReference type="InterPro" id="IPR015881">
    <property type="entry name" value="ARHD_Rieske_2Fe_2S"/>
</dbReference>
<evidence type="ECO:0000256" key="2">
    <source>
        <dbReference type="ARBA" id="ARBA00022714"/>
    </source>
</evidence>
<dbReference type="InterPro" id="IPR017941">
    <property type="entry name" value="Rieske_2Fe-2S"/>
</dbReference>
<dbReference type="Proteomes" id="UP001139505">
    <property type="component" value="Unassembled WGS sequence"/>
</dbReference>
<dbReference type="InterPro" id="IPR015879">
    <property type="entry name" value="Ring_hydroxy_dOase_asu_C_dom"/>
</dbReference>
<evidence type="ECO:0000256" key="9">
    <source>
        <dbReference type="SAM" id="MobiDB-lite"/>
    </source>
</evidence>
<keyword evidence="3" id="KW-0479">Metal-binding</keyword>
<keyword evidence="7" id="KW-0411">Iron-sulfur</keyword>
<dbReference type="GO" id="GO:0016705">
    <property type="term" value="F:oxidoreductase activity, acting on paired donors, with incorporation or reduction of molecular oxygen"/>
    <property type="evidence" value="ECO:0007669"/>
    <property type="project" value="UniProtKB-ARBA"/>
</dbReference>
<dbReference type="GO" id="GO:0005506">
    <property type="term" value="F:iron ion binding"/>
    <property type="evidence" value="ECO:0007669"/>
    <property type="project" value="InterPro"/>
</dbReference>
<dbReference type="PRINTS" id="PR00090">
    <property type="entry name" value="RNGDIOXGNASE"/>
</dbReference>
<evidence type="ECO:0000256" key="5">
    <source>
        <dbReference type="ARBA" id="ARBA00023002"/>
    </source>
</evidence>
<dbReference type="EMBL" id="BQYH01000015">
    <property type="protein sequence ID" value="GKU72509.1"/>
    <property type="molecule type" value="Genomic_DNA"/>
</dbReference>
<evidence type="ECO:0000259" key="10">
    <source>
        <dbReference type="PROSITE" id="PS51296"/>
    </source>
</evidence>
<evidence type="ECO:0000256" key="8">
    <source>
        <dbReference type="ARBA" id="ARBA00023027"/>
    </source>
</evidence>
<dbReference type="AlphaFoldDB" id="A0AA37PMI6"/>
<keyword evidence="13" id="KW-1185">Reference proteome</keyword>
<evidence type="ECO:0000256" key="4">
    <source>
        <dbReference type="ARBA" id="ARBA00022964"/>
    </source>
</evidence>
<comment type="caution">
    <text evidence="12">The sequence shown here is derived from an EMBL/GenBank/DDBJ whole genome shotgun (WGS) entry which is preliminary data.</text>
</comment>
<dbReference type="Gene3D" id="2.102.10.10">
    <property type="entry name" value="Rieske [2Fe-2S] iron-sulphur domain"/>
    <property type="match status" value="1"/>
</dbReference>